<keyword evidence="2" id="KW-1185">Reference proteome</keyword>
<evidence type="ECO:0000313" key="1">
    <source>
        <dbReference type="EMBL" id="KDO20591.1"/>
    </source>
</evidence>
<gene>
    <name evidence="1" type="ORF">SPRG_21314</name>
</gene>
<dbReference type="AlphaFoldDB" id="A0A067C211"/>
<dbReference type="RefSeq" id="XP_012208719.1">
    <property type="nucleotide sequence ID" value="XM_012353329.1"/>
</dbReference>
<dbReference type="KEGG" id="spar:SPRG_21314"/>
<sequence>MERGDRVSEKDALAAYARQLQRRLVVLRAHRSMLLSWADVARALQDEMLEAVRDHRSLRQQLETHVLLVSVLKRWVYATAPAPTPSHQPSWSESYLFHGPHSTRRIGYKWLADQLYHCVSNVLSHSESPEPSARYQVSCEKTLFQIQGVCTRTLDCDLATASTAYWIAERSFAHCQQSGSFVLDDWIVCDDENDVVYAREDVGRDHQTILGHSVYGRYCASNQSVIVVRSLLHDEMYPLDPDQWSVDSKQWNVLEPLNGGTRVRSVYVMGHPATTRGFVRLQDFVKWTNLPAACEKAVLLQRLQHRFYMRQGYLRAIFDAHLQFVLEAVIARNRLEQQLQS</sequence>
<proteinExistence type="predicted"/>
<evidence type="ECO:0000313" key="2">
    <source>
        <dbReference type="Proteomes" id="UP000030745"/>
    </source>
</evidence>
<accession>A0A067C211</accession>
<protein>
    <submittedName>
        <fullName evidence="1">Uncharacterized protein</fullName>
    </submittedName>
</protein>
<organism evidence="1 2">
    <name type="scientific">Saprolegnia parasitica (strain CBS 223.65)</name>
    <dbReference type="NCBI Taxonomy" id="695850"/>
    <lineage>
        <taxon>Eukaryota</taxon>
        <taxon>Sar</taxon>
        <taxon>Stramenopiles</taxon>
        <taxon>Oomycota</taxon>
        <taxon>Saprolegniomycetes</taxon>
        <taxon>Saprolegniales</taxon>
        <taxon>Saprolegniaceae</taxon>
        <taxon>Saprolegnia</taxon>
    </lineage>
</organism>
<dbReference type="OrthoDB" id="68791at2759"/>
<reference evidence="1 2" key="1">
    <citation type="journal article" date="2013" name="PLoS Genet.">
        <title>Distinctive expansion of potential virulence genes in the genome of the oomycete fish pathogen Saprolegnia parasitica.</title>
        <authorList>
            <person name="Jiang R.H."/>
            <person name="de Bruijn I."/>
            <person name="Haas B.J."/>
            <person name="Belmonte R."/>
            <person name="Lobach L."/>
            <person name="Christie J."/>
            <person name="van den Ackerveken G."/>
            <person name="Bottin A."/>
            <person name="Bulone V."/>
            <person name="Diaz-Moreno S.M."/>
            <person name="Dumas B."/>
            <person name="Fan L."/>
            <person name="Gaulin E."/>
            <person name="Govers F."/>
            <person name="Grenville-Briggs L.J."/>
            <person name="Horner N.R."/>
            <person name="Levin J.Z."/>
            <person name="Mammella M."/>
            <person name="Meijer H.J."/>
            <person name="Morris P."/>
            <person name="Nusbaum C."/>
            <person name="Oome S."/>
            <person name="Phillips A.J."/>
            <person name="van Rooyen D."/>
            <person name="Rzeszutek E."/>
            <person name="Saraiva M."/>
            <person name="Secombes C.J."/>
            <person name="Seidl M.F."/>
            <person name="Snel B."/>
            <person name="Stassen J.H."/>
            <person name="Sykes S."/>
            <person name="Tripathy S."/>
            <person name="van den Berg H."/>
            <person name="Vega-Arreguin J.C."/>
            <person name="Wawra S."/>
            <person name="Young S.K."/>
            <person name="Zeng Q."/>
            <person name="Dieguez-Uribeondo J."/>
            <person name="Russ C."/>
            <person name="Tyler B.M."/>
            <person name="van West P."/>
        </authorList>
    </citation>
    <scope>NUCLEOTIDE SEQUENCE [LARGE SCALE GENOMIC DNA]</scope>
    <source>
        <strain evidence="1 2">CBS 223.65</strain>
    </source>
</reference>
<name>A0A067C211_SAPPC</name>
<dbReference type="GeneID" id="24142102"/>
<dbReference type="EMBL" id="KK583308">
    <property type="protein sequence ID" value="KDO20591.1"/>
    <property type="molecule type" value="Genomic_DNA"/>
</dbReference>
<dbReference type="Proteomes" id="UP000030745">
    <property type="component" value="Unassembled WGS sequence"/>
</dbReference>
<dbReference type="VEuPathDB" id="FungiDB:SPRG_21314"/>